<sequence length="214" mass="25023">MQNWIRINQNIRVARLDSDDDWYASSVQDINEREFCISVPLKESRPLVLSKGEQVKVSFIADMTRYEFITKTRGRRYDNIPLFVLAMPKEYTRVQLRDFVRVPITLEVDYARIPIGGKEPVFLKADSIDLSGGGIRLLINNDLAAETRIIIKFTIPLKTGPQEIEVVGRVVRIWADERTRLRQAAIQFVKINRKQEDLITRFLFNIMSEQRRLR</sequence>
<dbReference type="GO" id="GO:0035438">
    <property type="term" value="F:cyclic-di-GMP binding"/>
    <property type="evidence" value="ECO:0007669"/>
    <property type="project" value="InterPro"/>
</dbReference>
<keyword evidence="3" id="KW-0969">Cilium</keyword>
<keyword evidence="4" id="KW-1185">Reference proteome</keyword>
<evidence type="ECO:0000259" key="2">
    <source>
        <dbReference type="Pfam" id="PF12945"/>
    </source>
</evidence>
<dbReference type="Proteomes" id="UP001154312">
    <property type="component" value="Unassembled WGS sequence"/>
</dbReference>
<evidence type="ECO:0000313" key="3">
    <source>
        <dbReference type="EMBL" id="MDF9409319.1"/>
    </source>
</evidence>
<name>A0A9X4H8W6_9FIRM</name>
<dbReference type="Pfam" id="PF12945">
    <property type="entry name" value="PilZNR"/>
    <property type="match status" value="1"/>
</dbReference>
<dbReference type="InterPro" id="IPR009926">
    <property type="entry name" value="T3SS_YcgR_PilZN"/>
</dbReference>
<dbReference type="EMBL" id="JAKOAV010000028">
    <property type="protein sequence ID" value="MDF9409319.1"/>
    <property type="molecule type" value="Genomic_DNA"/>
</dbReference>
<evidence type="ECO:0000259" key="1">
    <source>
        <dbReference type="Pfam" id="PF07238"/>
    </source>
</evidence>
<evidence type="ECO:0000313" key="4">
    <source>
        <dbReference type="Proteomes" id="UP001154312"/>
    </source>
</evidence>
<dbReference type="Gene3D" id="2.40.10.220">
    <property type="entry name" value="predicted glycosyltransferase like domains"/>
    <property type="match status" value="1"/>
</dbReference>
<accession>A0A9X4H8W6</accession>
<proteinExistence type="predicted"/>
<feature type="domain" description="PilZ" evidence="1">
    <location>
        <begin position="95"/>
        <end position="204"/>
    </location>
</feature>
<organism evidence="3 4">
    <name type="scientific">Pelotomaculum isophthalicicum JI</name>
    <dbReference type="NCBI Taxonomy" id="947010"/>
    <lineage>
        <taxon>Bacteria</taxon>
        <taxon>Bacillati</taxon>
        <taxon>Bacillota</taxon>
        <taxon>Clostridia</taxon>
        <taxon>Eubacteriales</taxon>
        <taxon>Desulfotomaculaceae</taxon>
        <taxon>Pelotomaculum</taxon>
    </lineage>
</organism>
<feature type="domain" description="Type III secretion system flagellar brake protein YcgR PilZN" evidence="2">
    <location>
        <begin position="7"/>
        <end position="88"/>
    </location>
</feature>
<keyword evidence="3" id="KW-0966">Cell projection</keyword>
<dbReference type="SUPFAM" id="SSF141371">
    <property type="entry name" value="PilZ domain-like"/>
    <property type="match status" value="1"/>
</dbReference>
<dbReference type="Pfam" id="PF07238">
    <property type="entry name" value="PilZ"/>
    <property type="match status" value="1"/>
</dbReference>
<reference evidence="3" key="1">
    <citation type="submission" date="2022-02" db="EMBL/GenBank/DDBJ databases">
        <authorList>
            <person name="Leng L."/>
        </authorList>
    </citation>
    <scope>NUCLEOTIDE SEQUENCE</scope>
    <source>
        <strain evidence="3">JI</strain>
    </source>
</reference>
<gene>
    <name evidence="3" type="ORF">L7E55_13300</name>
</gene>
<protein>
    <submittedName>
        <fullName evidence="3">Flagellar brake domain-containing protein</fullName>
    </submittedName>
</protein>
<keyword evidence="3" id="KW-0282">Flagellum</keyword>
<dbReference type="InterPro" id="IPR009875">
    <property type="entry name" value="PilZ_domain"/>
</dbReference>
<comment type="caution">
    <text evidence="3">The sequence shown here is derived from an EMBL/GenBank/DDBJ whole genome shotgun (WGS) entry which is preliminary data.</text>
</comment>
<dbReference type="RefSeq" id="WP_277444811.1">
    <property type="nucleotide sequence ID" value="NZ_JAKOAV010000028.1"/>
</dbReference>
<dbReference type="AlphaFoldDB" id="A0A9X4H8W6"/>